<accession>A0A9E7K206</accession>
<sequence length="74" mass="8884">MQMPRGGRFWCLVVYSRERFPFPCTTCVFLHHPSVENTNQIHHLMLLYLQIFHNDTYNCKLQLQSSFRCHVLLS</sequence>
<name>A0A9E7K206_9LILI</name>
<keyword evidence="2" id="KW-1185">Reference proteome</keyword>
<evidence type="ECO:0000313" key="1">
    <source>
        <dbReference type="EMBL" id="URE01639.1"/>
    </source>
</evidence>
<dbReference type="EMBL" id="CP097507">
    <property type="protein sequence ID" value="URE01639.1"/>
    <property type="molecule type" value="Genomic_DNA"/>
</dbReference>
<dbReference type="AlphaFoldDB" id="A0A9E7K206"/>
<evidence type="ECO:0000313" key="2">
    <source>
        <dbReference type="Proteomes" id="UP001055439"/>
    </source>
</evidence>
<gene>
    <name evidence="1" type="ORF">MUK42_15538</name>
</gene>
<protein>
    <submittedName>
        <fullName evidence="1">Uncharacterized protein</fullName>
    </submittedName>
</protein>
<proteinExistence type="predicted"/>
<dbReference type="Proteomes" id="UP001055439">
    <property type="component" value="Chromosome 5"/>
</dbReference>
<organism evidence="1 2">
    <name type="scientific">Musa troglodytarum</name>
    <name type="common">fe'i banana</name>
    <dbReference type="NCBI Taxonomy" id="320322"/>
    <lineage>
        <taxon>Eukaryota</taxon>
        <taxon>Viridiplantae</taxon>
        <taxon>Streptophyta</taxon>
        <taxon>Embryophyta</taxon>
        <taxon>Tracheophyta</taxon>
        <taxon>Spermatophyta</taxon>
        <taxon>Magnoliopsida</taxon>
        <taxon>Liliopsida</taxon>
        <taxon>Zingiberales</taxon>
        <taxon>Musaceae</taxon>
        <taxon>Musa</taxon>
    </lineage>
</organism>
<reference evidence="1" key="1">
    <citation type="submission" date="2022-05" db="EMBL/GenBank/DDBJ databases">
        <title>The Musa troglodytarum L. genome provides insights into the mechanism of non-climacteric behaviour and enrichment of carotenoids.</title>
        <authorList>
            <person name="Wang J."/>
        </authorList>
    </citation>
    <scope>NUCLEOTIDE SEQUENCE</scope>
    <source>
        <tissue evidence="1">Leaf</tissue>
    </source>
</reference>